<reference evidence="6 7" key="1">
    <citation type="submission" date="2020-08" db="EMBL/GenBank/DDBJ databases">
        <title>Acidobacteriota in marine sediments use diverse sulfur dissimilation pathways.</title>
        <authorList>
            <person name="Wasmund K."/>
        </authorList>
    </citation>
    <scope>NUCLEOTIDE SEQUENCE [LARGE SCALE GENOMIC DNA]</scope>
    <source>
        <strain evidence="6">MAG AM4</strain>
    </source>
</reference>
<dbReference type="GO" id="GO:0046872">
    <property type="term" value="F:metal ion binding"/>
    <property type="evidence" value="ECO:0007669"/>
    <property type="project" value="UniProtKB-KW"/>
</dbReference>
<dbReference type="PROSITE" id="PS51379">
    <property type="entry name" value="4FE4S_FER_2"/>
    <property type="match status" value="1"/>
</dbReference>
<gene>
    <name evidence="6" type="ORF">IFK94_14795</name>
</gene>
<sequence>MKEREDKYGLAQIGGVESPNEVEGDDAAPVGRRTFLKMAGFSMGAATLAGCSRGLERNVVPYLTLPEEVVPGRAYRYATVCGACPAGCGILAKNLDGRPVKLEGNPDHPVSGGGLCPIGQASVLGLYDSARLAAPLTDSQPVAWDEQDLEITGKLETIRNGRGAVRFVVDSCSGPAERASINRFLDSFPDGRLITYDPLSVSAIPDAHLATHKVRALPVYRFENARVIVSFGADFLGSWISPVEHTAGYRSGRDPKFPEQFSWHAQLESRMTLTGTNADRRWTIEPGSTGQALSQLASRLAGHHGVDDSLPDGALNEIAGRLLAADRGSAVVVCGVNDPETQILVNTINDMLGAYGSVVDLAASSKQRVGDDSAILHLVDELTADGVDAIFFRDVNPVYDLPSGSRIGAALDGPMVTASFASMRDETSTRCRYACPEPHYLEAWGDSEPVNGTVAVRQPVMRPIGKSRPLLETLAAWSGRPASAREILREHWRTRVHTRGRGGLPFDSFWDQTLHDGRADVEPLPVRHDAMDRTAARPPQQLASRREGSFVLELYPSLAVFDGRHAHNPWLLEMPDPITKSTWENFASLGTEAAARLDVQTGDEVRIEAVEGEALTLPVVVQPGQHPKLVAIALGWGRSGTDRFAKIGPQWLEGKPTVPGGGLVGSATGSLTTGTEVGIVATGKTRDLACTQIHHSLFVPEKLAIPGHERRPLVRETTLAAHATYAAHHEHPSLWPEHTMEPHHWGMAIDLTACTGCAACVIACQAENNVPVVGRDEVFRAREMHWMRIDRYYGREGDGQDVDVVHMPMLCQHCDNAPCETVCPVQATAQSAEGLNQQVYNRCVGTRYCANNCPYKVRRFNWFDYPREDRLQNMVLNPDVTVRSRGVMEKCSMCVQRIQETKSTAKQEGRPIRDGEIQTACAQTCPAQAITFGDMNDPESQVTHRKNDSRHYLVLDELGIKPVVGYLDVVRNRDEKAEPDEHA</sequence>
<dbReference type="CDD" id="cd10551">
    <property type="entry name" value="PsrB"/>
    <property type="match status" value="1"/>
</dbReference>
<dbReference type="InterPro" id="IPR017896">
    <property type="entry name" value="4Fe4S_Fe-S-bd"/>
</dbReference>
<feature type="domain" description="4Fe-4S ferredoxin-type" evidence="4">
    <location>
        <begin position="745"/>
        <end position="775"/>
    </location>
</feature>
<evidence type="ECO:0000259" key="4">
    <source>
        <dbReference type="PROSITE" id="PS51379"/>
    </source>
</evidence>
<comment type="caution">
    <text evidence="6">The sequence shown here is derived from an EMBL/GenBank/DDBJ whole genome shotgun (WGS) entry which is preliminary data.</text>
</comment>
<dbReference type="AlphaFoldDB" id="A0A8J6YA37"/>
<evidence type="ECO:0000259" key="5">
    <source>
        <dbReference type="PROSITE" id="PS51669"/>
    </source>
</evidence>
<dbReference type="GO" id="GO:0016491">
    <property type="term" value="F:oxidoreductase activity"/>
    <property type="evidence" value="ECO:0007669"/>
    <property type="project" value="InterPro"/>
</dbReference>
<dbReference type="Pfam" id="PF13247">
    <property type="entry name" value="Fer4_11"/>
    <property type="match status" value="1"/>
</dbReference>
<dbReference type="Gene3D" id="2.20.25.90">
    <property type="entry name" value="ADC-like domains"/>
    <property type="match status" value="1"/>
</dbReference>
<dbReference type="InterPro" id="IPR006963">
    <property type="entry name" value="Mopterin_OxRdtase_4Fe-4S_dom"/>
</dbReference>
<keyword evidence="2" id="KW-0408">Iron</keyword>
<dbReference type="SUPFAM" id="SSF54862">
    <property type="entry name" value="4Fe-4S ferredoxins"/>
    <property type="match status" value="1"/>
</dbReference>
<dbReference type="Pfam" id="PF04879">
    <property type="entry name" value="Molybdop_Fe4S4"/>
    <property type="match status" value="1"/>
</dbReference>
<proteinExistence type="predicted"/>
<dbReference type="Gene3D" id="3.30.2070.10">
    <property type="entry name" value="Formate dehydrogenase/DMSO reductase"/>
    <property type="match status" value="1"/>
</dbReference>
<evidence type="ECO:0000256" key="1">
    <source>
        <dbReference type="ARBA" id="ARBA00022723"/>
    </source>
</evidence>
<dbReference type="GO" id="GO:0051536">
    <property type="term" value="F:iron-sulfur cluster binding"/>
    <property type="evidence" value="ECO:0007669"/>
    <property type="project" value="UniProtKB-KW"/>
</dbReference>
<dbReference type="Gene3D" id="2.40.40.20">
    <property type="match status" value="1"/>
</dbReference>
<feature type="domain" description="4Fe-4S Mo/W bis-MGD-type" evidence="5">
    <location>
        <begin position="74"/>
        <end position="130"/>
    </location>
</feature>
<dbReference type="PANTHER" id="PTHR42783:SF3">
    <property type="entry name" value="GLUTAMATE SYNTHASE [NADPH] SMALL CHAIN-RELATED"/>
    <property type="match status" value="1"/>
</dbReference>
<dbReference type="Gene3D" id="3.30.70.20">
    <property type="match status" value="2"/>
</dbReference>
<dbReference type="PROSITE" id="PS51669">
    <property type="entry name" value="4FE4S_MOW_BIS_MGD"/>
    <property type="match status" value="1"/>
</dbReference>
<evidence type="ECO:0000313" key="6">
    <source>
        <dbReference type="EMBL" id="MBD3869386.1"/>
    </source>
</evidence>
<dbReference type="PANTHER" id="PTHR42783">
    <property type="entry name" value="GLUTAMATE SYNTHASE [NADPH] SMALL CHAIN"/>
    <property type="match status" value="1"/>
</dbReference>
<accession>A0A8J6YA37</accession>
<dbReference type="SMART" id="SM00926">
    <property type="entry name" value="Molybdop_Fe4S4"/>
    <property type="match status" value="1"/>
</dbReference>
<evidence type="ECO:0000256" key="3">
    <source>
        <dbReference type="ARBA" id="ARBA00023014"/>
    </source>
</evidence>
<evidence type="ECO:0000313" key="7">
    <source>
        <dbReference type="Proteomes" id="UP000648239"/>
    </source>
</evidence>
<dbReference type="SUPFAM" id="SSF50692">
    <property type="entry name" value="ADC-like"/>
    <property type="match status" value="1"/>
</dbReference>
<dbReference type="InterPro" id="IPR009010">
    <property type="entry name" value="Asp_de-COase-like_dom_sf"/>
</dbReference>
<organism evidence="6 7">
    <name type="scientific">Candidatus Polarisedimenticola svalbardensis</name>
    <dbReference type="NCBI Taxonomy" id="2886004"/>
    <lineage>
        <taxon>Bacteria</taxon>
        <taxon>Pseudomonadati</taxon>
        <taxon>Acidobacteriota</taxon>
        <taxon>Candidatus Polarisedimenticolia</taxon>
        <taxon>Candidatus Polarisedimenticolales</taxon>
        <taxon>Candidatus Polarisedimenticolaceae</taxon>
        <taxon>Candidatus Polarisedimenticola</taxon>
    </lineage>
</organism>
<protein>
    <submittedName>
        <fullName evidence="6">4Fe-4S dicluster domain-containing protein</fullName>
    </submittedName>
</protein>
<dbReference type="Gene3D" id="3.40.50.740">
    <property type="match status" value="1"/>
</dbReference>
<name>A0A8J6YA37_9BACT</name>
<keyword evidence="3" id="KW-0411">Iron-sulfur</keyword>
<keyword evidence="1" id="KW-0479">Metal-binding</keyword>
<dbReference type="Proteomes" id="UP000648239">
    <property type="component" value="Unassembled WGS sequence"/>
</dbReference>
<evidence type="ECO:0000256" key="2">
    <source>
        <dbReference type="ARBA" id="ARBA00023004"/>
    </source>
</evidence>
<dbReference type="EMBL" id="JACXWD010000081">
    <property type="protein sequence ID" value="MBD3869386.1"/>
    <property type="molecule type" value="Genomic_DNA"/>
</dbReference>
<dbReference type="SUPFAM" id="SSF53706">
    <property type="entry name" value="Formate dehydrogenase/DMSO reductase, domains 1-3"/>
    <property type="match status" value="1"/>
</dbReference>